<dbReference type="Proteomes" id="UP000198211">
    <property type="component" value="Unassembled WGS sequence"/>
</dbReference>
<organism evidence="1 2">
    <name type="scientific">Phytophthora megakarya</name>
    <dbReference type="NCBI Taxonomy" id="4795"/>
    <lineage>
        <taxon>Eukaryota</taxon>
        <taxon>Sar</taxon>
        <taxon>Stramenopiles</taxon>
        <taxon>Oomycota</taxon>
        <taxon>Peronosporomycetes</taxon>
        <taxon>Peronosporales</taxon>
        <taxon>Peronosporaceae</taxon>
        <taxon>Phytophthora</taxon>
    </lineage>
</organism>
<sequence>NRFPPKNEGKLHIIVYMPDIWRLHLGPTTPAKVSFEKCSTQLMCKGRAYPPLHIRNFLRGFNGKLVRLEREYETSSW</sequence>
<dbReference type="AlphaFoldDB" id="A0A225V2Z7"/>
<evidence type="ECO:0000313" key="2">
    <source>
        <dbReference type="Proteomes" id="UP000198211"/>
    </source>
</evidence>
<accession>A0A225V2Z7</accession>
<keyword evidence="2" id="KW-1185">Reference proteome</keyword>
<reference evidence="2" key="1">
    <citation type="submission" date="2017-03" db="EMBL/GenBank/DDBJ databases">
        <title>Phytopthora megakarya and P. palmivora, two closely related causual agents of cacao black pod achieved similar genome size and gene model numbers by different mechanisms.</title>
        <authorList>
            <person name="Ali S."/>
            <person name="Shao J."/>
            <person name="Larry D.J."/>
            <person name="Kronmiller B."/>
            <person name="Shen D."/>
            <person name="Strem M.D."/>
            <person name="Melnick R.L."/>
            <person name="Guiltinan M.J."/>
            <person name="Tyler B.M."/>
            <person name="Meinhardt L.W."/>
            <person name="Bailey B.A."/>
        </authorList>
    </citation>
    <scope>NUCLEOTIDE SEQUENCE [LARGE SCALE GENOMIC DNA]</scope>
    <source>
        <strain evidence="2">zdho120</strain>
    </source>
</reference>
<comment type="caution">
    <text evidence="1">The sequence shown here is derived from an EMBL/GenBank/DDBJ whole genome shotgun (WGS) entry which is preliminary data.</text>
</comment>
<proteinExistence type="predicted"/>
<gene>
    <name evidence="1" type="ORF">PHMEG_00029944</name>
</gene>
<evidence type="ECO:0000313" key="1">
    <source>
        <dbReference type="EMBL" id="OWY99116.1"/>
    </source>
</evidence>
<dbReference type="EMBL" id="NBNE01008777">
    <property type="protein sequence ID" value="OWY99116.1"/>
    <property type="molecule type" value="Genomic_DNA"/>
</dbReference>
<feature type="non-terminal residue" evidence="1">
    <location>
        <position position="1"/>
    </location>
</feature>
<name>A0A225V2Z7_9STRA</name>
<protein>
    <submittedName>
        <fullName evidence="1">Uncharacterized protein</fullName>
    </submittedName>
</protein>